<dbReference type="PROSITE" id="PS50943">
    <property type="entry name" value="HTH_CROC1"/>
    <property type="match status" value="1"/>
</dbReference>
<dbReference type="KEGG" id="vg:77943180"/>
<evidence type="ECO:0000259" key="1">
    <source>
        <dbReference type="PROSITE" id="PS50943"/>
    </source>
</evidence>
<dbReference type="Pfam" id="PF01381">
    <property type="entry name" value="HTH_3"/>
    <property type="match status" value="1"/>
</dbReference>
<name>A0A4Y6EAL3_9CAUD</name>
<organism evidence="2 3">
    <name type="scientific">Gordonia phage Mollymur</name>
    <dbReference type="NCBI Taxonomy" id="2590895"/>
    <lineage>
        <taxon>Viruses</taxon>
        <taxon>Duplodnaviria</taxon>
        <taxon>Heunggongvirae</taxon>
        <taxon>Uroviricota</taxon>
        <taxon>Caudoviricetes</taxon>
        <taxon>Mollymurvirus</taxon>
        <taxon>Mollymurvirus mollymur</taxon>
    </lineage>
</organism>
<keyword evidence="3" id="KW-1185">Reference proteome</keyword>
<evidence type="ECO:0000313" key="2">
    <source>
        <dbReference type="EMBL" id="QDF15457.1"/>
    </source>
</evidence>
<protein>
    <submittedName>
        <fullName evidence="2">Helix-turn-helix DNA-binding protein</fullName>
    </submittedName>
</protein>
<proteinExistence type="predicted"/>
<dbReference type="SUPFAM" id="SSF47413">
    <property type="entry name" value="lambda repressor-like DNA-binding domains"/>
    <property type="match status" value="1"/>
</dbReference>
<dbReference type="CDD" id="cd00093">
    <property type="entry name" value="HTH_XRE"/>
    <property type="match status" value="1"/>
</dbReference>
<accession>A0A4Y6EAL3</accession>
<feature type="domain" description="HTH cro/C1-type" evidence="1">
    <location>
        <begin position="32"/>
        <end position="78"/>
    </location>
</feature>
<dbReference type="Proteomes" id="UP000319811">
    <property type="component" value="Segment"/>
</dbReference>
<dbReference type="GO" id="GO:0003677">
    <property type="term" value="F:DNA binding"/>
    <property type="evidence" value="ECO:0007669"/>
    <property type="project" value="UniProtKB-KW"/>
</dbReference>
<dbReference type="InterPro" id="IPR001387">
    <property type="entry name" value="Cro/C1-type_HTH"/>
</dbReference>
<evidence type="ECO:0000313" key="3">
    <source>
        <dbReference type="Proteomes" id="UP000319811"/>
    </source>
</evidence>
<reference evidence="2 3" key="1">
    <citation type="submission" date="2019-05" db="EMBL/GenBank/DDBJ databases">
        <authorList>
            <person name="Murphy M.E."/>
            <person name="Alvaro L.E."/>
            <person name="Baker K.N."/>
            <person name="Baxter I.S."/>
            <person name="Brown M.R."/>
            <person name="Driscoll K.D."/>
            <person name="Elrubaie J.M."/>
            <person name="Feith S.L."/>
            <person name="Indihar D.F."/>
            <person name="Knoch V.T."/>
            <person name="Koirtyohann K.M."/>
            <person name="Kratz M.A."/>
            <person name="Lear A.H."/>
            <person name="Lindblom K.E."/>
            <person name="Marcus E.R."/>
            <person name="Sensor R."/>
            <person name="Sherman S.J."/>
            <person name="Swift V.R."/>
            <person name="White K.E."/>
            <person name="Wills S.J."/>
            <person name="Gatt S.M."/>
            <person name="Lohbauer S.A."/>
            <person name="Power T.R."/>
            <person name="Rosales K.A."/>
            <person name="Sisson B.M."/>
            <person name="Isern S."/>
            <person name="Michael S.F."/>
            <person name="Monti D.L."/>
            <person name="Garlena R.A."/>
            <person name="Russell D.A."/>
            <person name="Pope W.H."/>
            <person name="Jacobs-Sera D."/>
            <person name="Hatfull G.F."/>
        </authorList>
    </citation>
    <scope>NUCLEOTIDE SEQUENCE [LARGE SCALE GENOMIC DNA]</scope>
</reference>
<dbReference type="RefSeq" id="YP_010667068.1">
    <property type="nucleotide sequence ID" value="NC_070948.1"/>
</dbReference>
<keyword evidence="2" id="KW-0238">DNA-binding</keyword>
<sequence>MMARMPTSEELAEPWHSALVDAGFVGPQGIPSVRQLAVAIDVHPSTLSRLIRGANARQPRPELVQKVAKALKRKPQEIAEWAGEQWESGLGSYDPPEGSETLTLRQRESVDRIIRAFMEVNSRQRARRAIDSKMVRELAKATNKTRVQIADILEQIEGSPEE</sequence>
<dbReference type="GeneID" id="77943180"/>
<dbReference type="EMBL" id="MK977705">
    <property type="protein sequence ID" value="QDF15457.1"/>
    <property type="molecule type" value="Genomic_DNA"/>
</dbReference>
<dbReference type="Gene3D" id="1.10.260.40">
    <property type="entry name" value="lambda repressor-like DNA-binding domains"/>
    <property type="match status" value="1"/>
</dbReference>
<gene>
    <name evidence="2" type="primary">97</name>
    <name evidence="2" type="ORF">SEA_MOLLYMUR_97</name>
</gene>
<dbReference type="InterPro" id="IPR010982">
    <property type="entry name" value="Lambda_DNA-bd_dom_sf"/>
</dbReference>